<evidence type="ECO:0000256" key="2">
    <source>
        <dbReference type="SAM" id="MobiDB-lite"/>
    </source>
</evidence>
<feature type="compositionally biased region" description="Basic and acidic residues" evidence="2">
    <location>
        <begin position="969"/>
        <end position="978"/>
    </location>
</feature>
<feature type="compositionally biased region" description="Basic and acidic residues" evidence="2">
    <location>
        <begin position="926"/>
        <end position="935"/>
    </location>
</feature>
<feature type="coiled-coil region" evidence="1">
    <location>
        <begin position="68"/>
        <end position="115"/>
    </location>
</feature>
<feature type="compositionally biased region" description="Polar residues" evidence="2">
    <location>
        <begin position="802"/>
        <end position="811"/>
    </location>
</feature>
<keyword evidence="4" id="KW-1185">Reference proteome</keyword>
<feature type="compositionally biased region" description="Low complexity" evidence="2">
    <location>
        <begin position="996"/>
        <end position="1009"/>
    </location>
</feature>
<evidence type="ECO:0000313" key="4">
    <source>
        <dbReference type="Proteomes" id="UP001303760"/>
    </source>
</evidence>
<reference evidence="3" key="1">
    <citation type="journal article" date="2023" name="Mol. Phylogenet. Evol.">
        <title>Genome-scale phylogeny and comparative genomics of the fungal order Sordariales.</title>
        <authorList>
            <person name="Hensen N."/>
            <person name="Bonometti L."/>
            <person name="Westerberg I."/>
            <person name="Brannstrom I.O."/>
            <person name="Guillou S."/>
            <person name="Cros-Aarteil S."/>
            <person name="Calhoun S."/>
            <person name="Haridas S."/>
            <person name="Kuo A."/>
            <person name="Mondo S."/>
            <person name="Pangilinan J."/>
            <person name="Riley R."/>
            <person name="LaButti K."/>
            <person name="Andreopoulos B."/>
            <person name="Lipzen A."/>
            <person name="Chen C."/>
            <person name="Yan M."/>
            <person name="Daum C."/>
            <person name="Ng V."/>
            <person name="Clum A."/>
            <person name="Steindorff A."/>
            <person name="Ohm R.A."/>
            <person name="Martin F."/>
            <person name="Silar P."/>
            <person name="Natvig D.O."/>
            <person name="Lalanne C."/>
            <person name="Gautier V."/>
            <person name="Ament-Velasquez S.L."/>
            <person name="Kruys A."/>
            <person name="Hutchinson M.I."/>
            <person name="Powell A.J."/>
            <person name="Barry K."/>
            <person name="Miller A.N."/>
            <person name="Grigoriev I.V."/>
            <person name="Debuchy R."/>
            <person name="Gladieux P."/>
            <person name="Hiltunen Thoren M."/>
            <person name="Johannesson H."/>
        </authorList>
    </citation>
    <scope>NUCLEOTIDE SEQUENCE</scope>
    <source>
        <strain evidence="3">CBS 532.94</strain>
    </source>
</reference>
<feature type="compositionally biased region" description="Polar residues" evidence="2">
    <location>
        <begin position="916"/>
        <end position="925"/>
    </location>
</feature>
<organism evidence="3 4">
    <name type="scientific">Achaetomium macrosporum</name>
    <dbReference type="NCBI Taxonomy" id="79813"/>
    <lineage>
        <taxon>Eukaryota</taxon>
        <taxon>Fungi</taxon>
        <taxon>Dikarya</taxon>
        <taxon>Ascomycota</taxon>
        <taxon>Pezizomycotina</taxon>
        <taxon>Sordariomycetes</taxon>
        <taxon>Sordariomycetidae</taxon>
        <taxon>Sordariales</taxon>
        <taxon>Chaetomiaceae</taxon>
        <taxon>Achaetomium</taxon>
    </lineage>
</organism>
<protein>
    <submittedName>
        <fullName evidence="3">Uncharacterized protein</fullName>
    </submittedName>
</protein>
<sequence>MTGSQGLLPETVRVEAKYTELNTKLAELQHQYDVQERQAMATFSAELKAIDADFEKQSADIAAQLGSMPEAVEKVEKVLREKKDLEIEALRRKHVEETSARRARYHEQKTRYKEEYYTIITSLMDAAPGPKLGHPSAVSVSRLGEKVIEASRAGPGPSQTDLVDAAPAAPPVTDDPTNGIRRDRYVALPRTLGEANDKSSDNINHSLTEVASQPREVAFLLPSQTSNKPDKQIPLTQSNVPFDGESRWPRSLSPHNQATPTESAPLQRTDDGNSVERDPRVQAAEGPLDGPESITPAQEPPRLESVMSFGGHEHKRKADGPSNGESSASPLNRVKRARLKKADDGEGGAPDQLSPREAPGTQERTVSFEDVYGKPGNRPQHRHIIVQYPSGSGKFYILRCDEHGVHFGEHPLRGAAKHLASAQHGYMSKAHATAIETLGHRVLGCTQELADENNRDVLRGFKDGTYKIFNANNLSQAKRAELGFAPLDTGTPKVARKPSTVITDPIPCRFYVSSVGEQKCPVLILPWGDTSPAGLHGTLASTGLFDNPTGDGRQLGVPKLPKCYIYDEEDGHVKGILGWARGYEAGGPFEKRREFPVLCAENADYRFWSVGWVKAAHLSPFDFDHPGSRNIPFFEAARDYFVTKILPQRGVRDAMHATAEDVEMRDVGAMNNNDSEGYSDQDSISKATTDADSRRTSLSNRDESVGELKSLEGASFRPAMPGPSATPISPATNARLIAAQALNLQTPPRSAFTPINAASGPGTSASRSASASVDPPSRAGSVSSTSGGHRRVLKIHARSRNPHTPNQSHSGNPPPVILPERPMSGAPSHSGTLIQLQGIERKASPASLQNILQEFSEPGPVGPPQLASQSPKPAGARRPLPSAPMRAASPSVAASSSFTVPKQPQLAREIRAGSAPVQSPQQQRDSAAEEIRRAESATAATPGSSRHPTPQPPAPLAAARDPEAEPEVEVAKDGERRPHAIQLPPPPNTWSQIPQLSTTPLATPTASAANTRSNSPVLPLPKIAAPTPGFTKPETPILTPTSGFVPTMDVFDVAGFMEDGKEIFRSGASGQFLRVIDDHQSGILTTPPDAPVSLMVEPRKIKSVTRVPSQGGLVCVVKLTYHAEKAEGRSDGEGERTQTLVLEKARSTSSGMQNGVVHARRFCRRLLEWNPDILNPAVSNL</sequence>
<feature type="coiled-coil region" evidence="1">
    <location>
        <begin position="11"/>
        <end position="38"/>
    </location>
</feature>
<dbReference type="Proteomes" id="UP001303760">
    <property type="component" value="Unassembled WGS sequence"/>
</dbReference>
<feature type="region of interest" description="Disordered" evidence="2">
    <location>
        <begin position="748"/>
        <end position="830"/>
    </location>
</feature>
<reference evidence="3" key="2">
    <citation type="submission" date="2023-05" db="EMBL/GenBank/DDBJ databases">
        <authorList>
            <consortium name="Lawrence Berkeley National Laboratory"/>
            <person name="Steindorff A."/>
            <person name="Hensen N."/>
            <person name="Bonometti L."/>
            <person name="Westerberg I."/>
            <person name="Brannstrom I.O."/>
            <person name="Guillou S."/>
            <person name="Cros-Aarteil S."/>
            <person name="Calhoun S."/>
            <person name="Haridas S."/>
            <person name="Kuo A."/>
            <person name="Mondo S."/>
            <person name="Pangilinan J."/>
            <person name="Riley R."/>
            <person name="Labutti K."/>
            <person name="Andreopoulos B."/>
            <person name="Lipzen A."/>
            <person name="Chen C."/>
            <person name="Yanf M."/>
            <person name="Daum C."/>
            <person name="Ng V."/>
            <person name="Clum A."/>
            <person name="Ohm R."/>
            <person name="Martin F."/>
            <person name="Silar P."/>
            <person name="Natvig D."/>
            <person name="Lalanne C."/>
            <person name="Gautier V."/>
            <person name="Ament-Velasquez S.L."/>
            <person name="Kruys A."/>
            <person name="Hutchinson M.I."/>
            <person name="Powell A.J."/>
            <person name="Barry K."/>
            <person name="Miller A.N."/>
            <person name="Grigoriev I.V."/>
            <person name="Debuchy R."/>
            <person name="Gladieux P."/>
            <person name="Thoren M.H."/>
            <person name="Johannesson H."/>
        </authorList>
    </citation>
    <scope>NUCLEOTIDE SEQUENCE</scope>
    <source>
        <strain evidence="3">CBS 532.94</strain>
    </source>
</reference>
<proteinExistence type="predicted"/>
<accession>A0AAN7C689</accession>
<feature type="compositionally biased region" description="Basic and acidic residues" evidence="2">
    <location>
        <begin position="268"/>
        <end position="280"/>
    </location>
</feature>
<comment type="caution">
    <text evidence="3">The sequence shown here is derived from an EMBL/GenBank/DDBJ whole genome shotgun (WGS) entry which is preliminary data.</text>
</comment>
<feature type="region of interest" description="Disordered" evidence="2">
    <location>
        <begin position="854"/>
        <end position="1020"/>
    </location>
</feature>
<evidence type="ECO:0000313" key="3">
    <source>
        <dbReference type="EMBL" id="KAK4236005.1"/>
    </source>
</evidence>
<feature type="compositionally biased region" description="Polar residues" evidence="2">
    <location>
        <begin position="253"/>
        <end position="266"/>
    </location>
</feature>
<feature type="compositionally biased region" description="Basic and acidic residues" evidence="2">
    <location>
        <begin position="689"/>
        <end position="710"/>
    </location>
</feature>
<dbReference type="AlphaFoldDB" id="A0AAN7C689"/>
<gene>
    <name evidence="3" type="ORF">C8A03DRAFT_36110</name>
</gene>
<feature type="compositionally biased region" description="Basic residues" evidence="2">
    <location>
        <begin position="788"/>
        <end position="801"/>
    </location>
</feature>
<feature type="compositionally biased region" description="Low complexity" evidence="2">
    <location>
        <begin position="160"/>
        <end position="177"/>
    </location>
</feature>
<evidence type="ECO:0000256" key="1">
    <source>
        <dbReference type="SAM" id="Coils"/>
    </source>
</evidence>
<dbReference type="EMBL" id="MU860221">
    <property type="protein sequence ID" value="KAK4236005.1"/>
    <property type="molecule type" value="Genomic_DNA"/>
</dbReference>
<feature type="region of interest" description="Disordered" evidence="2">
    <location>
        <begin position="223"/>
        <end position="365"/>
    </location>
</feature>
<feature type="region of interest" description="Disordered" evidence="2">
    <location>
        <begin position="665"/>
        <end position="730"/>
    </location>
</feature>
<feature type="region of interest" description="Disordered" evidence="2">
    <location>
        <begin position="151"/>
        <end position="181"/>
    </location>
</feature>
<feature type="compositionally biased region" description="Polar residues" evidence="2">
    <location>
        <begin position="670"/>
        <end position="688"/>
    </location>
</feature>
<feature type="compositionally biased region" description="Low complexity" evidence="2">
    <location>
        <begin position="876"/>
        <end position="897"/>
    </location>
</feature>
<keyword evidence="1" id="KW-0175">Coiled coil</keyword>
<name>A0AAN7C689_9PEZI</name>
<feature type="compositionally biased region" description="Polar residues" evidence="2">
    <location>
        <begin position="761"/>
        <end position="771"/>
    </location>
</feature>